<evidence type="ECO:0000256" key="3">
    <source>
        <dbReference type="ARBA" id="ARBA00022964"/>
    </source>
</evidence>
<keyword evidence="5" id="KW-0408">Iron</keyword>
<accession>A0A061AAB3</accession>
<organism evidence="7">
    <name type="scientific">Streptomyces iranensis</name>
    <dbReference type="NCBI Taxonomy" id="576784"/>
    <lineage>
        <taxon>Bacteria</taxon>
        <taxon>Bacillati</taxon>
        <taxon>Actinomycetota</taxon>
        <taxon>Actinomycetes</taxon>
        <taxon>Kitasatosporales</taxon>
        <taxon>Streptomycetaceae</taxon>
        <taxon>Streptomyces</taxon>
        <taxon>Streptomyces violaceusniger group</taxon>
    </lineage>
</organism>
<dbReference type="Gene3D" id="3.60.130.10">
    <property type="entry name" value="Clavaminate synthase-like"/>
    <property type="match status" value="1"/>
</dbReference>
<proteinExistence type="inferred from homology"/>
<dbReference type="EC" id="1.14.11.17" evidence="8"/>
<dbReference type="HOGENOM" id="CLU_036005_2_1_11"/>
<evidence type="ECO:0000313" key="7">
    <source>
        <dbReference type="EMBL" id="CDR17371.1"/>
    </source>
</evidence>
<evidence type="ECO:0000256" key="1">
    <source>
        <dbReference type="ARBA" id="ARBA00005896"/>
    </source>
</evidence>
<dbReference type="PANTHER" id="PTHR30468">
    <property type="entry name" value="ALPHA-KETOGLUTARATE-DEPENDENT SULFONATE DIOXYGENASE"/>
    <property type="match status" value="1"/>
</dbReference>
<sequence length="311" mass="35545">MTVVDTPPTALREATIPPDGMYEGARVLRRLPEGWEERPYERFEIVPLGRVIGAEIRGLNLSRPLEPALREELNRALLEWKVLFFRGQHLTSEQQRGFARHWGELETNPLLAAGSSEDVVRFDKASGATPTFENVWHTDVTFRTRPALGAVLQLREVPPVGGDTMWADMAAAYDNLPAEVKERIDGATAVHDVIPGFVRFYGPERLAPFQKMFPPVEHPVVRTHPETGRRTLFVNTSFTTRITGMEREESDRLLSFLCRQAHVPEYQVRFHWQPGDIAFWDNRATQHYAVNDYAPHRRVAERVAIEGDRPF</sequence>
<dbReference type="PANTHER" id="PTHR30468:SF1">
    <property type="entry name" value="ALPHA-KETOGLUTARATE-DEPENDENT SULFONATE DIOXYGENASE"/>
    <property type="match status" value="1"/>
</dbReference>
<protein>
    <submittedName>
        <fullName evidence="7">Taurine catabolism dioxygenase TauD/TfdA</fullName>
    </submittedName>
    <submittedName>
        <fullName evidence="8">Taurine dioxygenase</fullName>
        <ecNumber evidence="8">1.14.11.17</ecNumber>
    </submittedName>
</protein>
<dbReference type="GO" id="GO:0046872">
    <property type="term" value="F:metal ion binding"/>
    <property type="evidence" value="ECO:0007669"/>
    <property type="project" value="UniProtKB-KW"/>
</dbReference>
<dbReference type="GO" id="GO:0005737">
    <property type="term" value="C:cytoplasm"/>
    <property type="evidence" value="ECO:0007669"/>
    <property type="project" value="TreeGrafter"/>
</dbReference>
<dbReference type="Pfam" id="PF02668">
    <property type="entry name" value="TauD"/>
    <property type="match status" value="1"/>
</dbReference>
<keyword evidence="3 7" id="KW-0223">Dioxygenase</keyword>
<reference evidence="8 9" key="2">
    <citation type="submission" date="2021-03" db="EMBL/GenBank/DDBJ databases">
        <title>Genomic Encyclopedia of Type Strains, Phase IV (KMG-IV): sequencing the most valuable type-strain genomes for metagenomic binning, comparative biology and taxonomic classification.</title>
        <authorList>
            <person name="Goeker M."/>
        </authorList>
    </citation>
    <scope>NUCLEOTIDE SEQUENCE [LARGE SCALE GENOMIC DNA]</scope>
    <source>
        <strain evidence="8 9">DSM 41954</strain>
    </source>
</reference>
<reference evidence="7" key="1">
    <citation type="submission" date="2014-05" db="EMBL/GenBank/DDBJ databases">
        <authorList>
            <person name="Horn Fabian"/>
        </authorList>
    </citation>
    <scope>NUCLEOTIDE SEQUENCE</scope>
</reference>
<dbReference type="AlphaFoldDB" id="A0A061AAB3"/>
<evidence type="ECO:0000256" key="5">
    <source>
        <dbReference type="ARBA" id="ARBA00023004"/>
    </source>
</evidence>
<evidence type="ECO:0000256" key="4">
    <source>
        <dbReference type="ARBA" id="ARBA00023002"/>
    </source>
</evidence>
<dbReference type="GO" id="GO:0000908">
    <property type="term" value="F:taurine dioxygenase activity"/>
    <property type="evidence" value="ECO:0007669"/>
    <property type="project" value="UniProtKB-EC"/>
</dbReference>
<dbReference type="InterPro" id="IPR003819">
    <property type="entry name" value="TauD/TfdA-like"/>
</dbReference>
<keyword evidence="2" id="KW-0479">Metal-binding</keyword>
<dbReference type="SUPFAM" id="SSF51197">
    <property type="entry name" value="Clavaminate synthase-like"/>
    <property type="match status" value="1"/>
</dbReference>
<comment type="similarity">
    <text evidence="1">Belongs to the TfdA dioxygenase family.</text>
</comment>
<evidence type="ECO:0000313" key="9">
    <source>
        <dbReference type="Proteomes" id="UP000756710"/>
    </source>
</evidence>
<dbReference type="InterPro" id="IPR042098">
    <property type="entry name" value="TauD-like_sf"/>
</dbReference>
<evidence type="ECO:0000256" key="2">
    <source>
        <dbReference type="ARBA" id="ARBA00022723"/>
    </source>
</evidence>
<keyword evidence="9" id="KW-1185">Reference proteome</keyword>
<dbReference type="EMBL" id="JAGGLR010000014">
    <property type="protein sequence ID" value="MBP2064239.1"/>
    <property type="molecule type" value="Genomic_DNA"/>
</dbReference>
<keyword evidence="4 8" id="KW-0560">Oxidoreductase</keyword>
<evidence type="ECO:0000313" key="8">
    <source>
        <dbReference type="EMBL" id="MBP2064239.1"/>
    </source>
</evidence>
<dbReference type="Proteomes" id="UP000756710">
    <property type="component" value="Unassembled WGS sequence"/>
</dbReference>
<gene>
    <name evidence="8" type="ORF">J2Z30_005262</name>
    <name evidence="7" type="ORF">SIRAN9366</name>
</gene>
<dbReference type="EMBL" id="LK022848">
    <property type="protein sequence ID" value="CDR17371.1"/>
    <property type="molecule type" value="Genomic_DNA"/>
</dbReference>
<dbReference type="InterPro" id="IPR051323">
    <property type="entry name" value="AtsK-like"/>
</dbReference>
<dbReference type="RefSeq" id="WP_107073436.1">
    <property type="nucleotide sequence ID" value="NZ_BAABDR010000029.1"/>
</dbReference>
<feature type="domain" description="TauD/TfdA-like" evidence="6">
    <location>
        <begin position="45"/>
        <end position="302"/>
    </location>
</feature>
<name>A0A061AAB3_9ACTN</name>
<evidence type="ECO:0000259" key="6">
    <source>
        <dbReference type="Pfam" id="PF02668"/>
    </source>
</evidence>
<dbReference type="GO" id="GO:0006790">
    <property type="term" value="P:sulfur compound metabolic process"/>
    <property type="evidence" value="ECO:0007669"/>
    <property type="project" value="TreeGrafter"/>
</dbReference>